<feature type="domain" description="Abnormal spindle-like microcephaly-associated protein ASH" evidence="8">
    <location>
        <begin position="1558"/>
        <end position="1646"/>
    </location>
</feature>
<reference evidence="10 11" key="1">
    <citation type="submission" date="2017-06" db="EMBL/GenBank/DDBJ databases">
        <authorList>
            <person name="Kim H.J."/>
            <person name="Triplett B.A."/>
        </authorList>
    </citation>
    <scope>NUCLEOTIDE SEQUENCE [LARGE SCALE GENOMIC DNA]</scope>
    <source>
        <strain evidence="10 11">DSM 18704</strain>
    </source>
</reference>
<keyword evidence="5" id="KW-0966">Cell projection</keyword>
<keyword evidence="6" id="KW-0812">Transmembrane</keyword>
<dbReference type="InterPro" id="IPR031549">
    <property type="entry name" value="ASH"/>
</dbReference>
<dbReference type="Pfam" id="PF15780">
    <property type="entry name" value="ASH"/>
    <property type="match status" value="1"/>
</dbReference>
<evidence type="ECO:0000259" key="8">
    <source>
        <dbReference type="Pfam" id="PF15780"/>
    </source>
</evidence>
<dbReference type="PANTHER" id="PTHR46127:SF1">
    <property type="entry name" value="CILIA- AND FLAGELLA-ASSOCIATED PROTEIN 65"/>
    <property type="match status" value="1"/>
</dbReference>
<evidence type="ECO:0000256" key="2">
    <source>
        <dbReference type="ARBA" id="ARBA00004496"/>
    </source>
</evidence>
<dbReference type="InterPro" id="IPR006311">
    <property type="entry name" value="TAT_signal"/>
</dbReference>
<dbReference type="Pfam" id="PF06739">
    <property type="entry name" value="SBBP"/>
    <property type="match status" value="1"/>
</dbReference>
<dbReference type="Proteomes" id="UP000198356">
    <property type="component" value="Unassembled WGS sequence"/>
</dbReference>
<dbReference type="EMBL" id="FZOU01000002">
    <property type="protein sequence ID" value="SNS78129.1"/>
    <property type="molecule type" value="Genomic_DNA"/>
</dbReference>
<feature type="signal peptide" evidence="7">
    <location>
        <begin position="1"/>
        <end position="28"/>
    </location>
</feature>
<evidence type="ECO:0000313" key="10">
    <source>
        <dbReference type="EMBL" id="SNS78129.1"/>
    </source>
</evidence>
<evidence type="ECO:0000313" key="11">
    <source>
        <dbReference type="Proteomes" id="UP000198356"/>
    </source>
</evidence>
<protein>
    <submittedName>
        <fullName evidence="10">Beta-propeller repeat-containing protein</fullName>
    </submittedName>
</protein>
<dbReference type="InterPro" id="IPR052614">
    <property type="entry name" value="CFAP65"/>
</dbReference>
<keyword evidence="3" id="KW-0963">Cytoplasm</keyword>
<dbReference type="PANTHER" id="PTHR46127">
    <property type="entry name" value="CILIA- AND FLAGELLA-ASSOCIATED PROTEIN 65"/>
    <property type="match status" value="1"/>
</dbReference>
<keyword evidence="6" id="KW-1133">Transmembrane helix</keyword>
<keyword evidence="4" id="KW-0969">Cilium</keyword>
<dbReference type="NCBIfam" id="NF012200">
    <property type="entry name" value="choice_anch_D"/>
    <property type="match status" value="9"/>
</dbReference>
<keyword evidence="7" id="KW-0732">Signal</keyword>
<organism evidence="10 11">
    <name type="scientific">Granulicella rosea</name>
    <dbReference type="NCBI Taxonomy" id="474952"/>
    <lineage>
        <taxon>Bacteria</taxon>
        <taxon>Pseudomonadati</taxon>
        <taxon>Acidobacteriota</taxon>
        <taxon>Terriglobia</taxon>
        <taxon>Terriglobales</taxon>
        <taxon>Acidobacteriaceae</taxon>
        <taxon>Granulicella</taxon>
    </lineage>
</organism>
<dbReference type="Pfam" id="PF22544">
    <property type="entry name" value="HYDIN_VesB_CFA65-like_Ig"/>
    <property type="match status" value="2"/>
</dbReference>
<dbReference type="RefSeq" id="WP_089407802.1">
    <property type="nucleotide sequence ID" value="NZ_FZOU01000002.1"/>
</dbReference>
<dbReference type="InterPro" id="IPR013783">
    <property type="entry name" value="Ig-like_fold"/>
</dbReference>
<evidence type="ECO:0000256" key="3">
    <source>
        <dbReference type="ARBA" id="ARBA00022490"/>
    </source>
</evidence>
<keyword evidence="11" id="KW-1185">Reference proteome</keyword>
<sequence>MTIPAPLRRRPLLQLLLLFAALTLTADAAAQQLAFAGLRSAAQQGQFNAVQTDAAGNLYLLLDEKDGVRLLKTDNAAQTVLAQAKLGAAGDIGLAMALDPSGNVYIAGTTTSTTLTATAGAAITTRADGSTNTFVARFDASLNPVFVTLAGGSRIVPTGIAATADAVFITGFTYGANLPVTASAIQQAPAYASSQNGFAERFNSAGSQLVYATYLSGANGDTAPAAIAADASDNAYIAGETSATGYPTVAAVVPAMLGSPSGFLTKLTPAGDGIAFSTFIPGSGITSVAVGANVLALAGGVSFGQFPIDTVTAPLVPATWQALVRMPLDGSTVLSSTAIAPGAQTSVAFAPDGTLWVDGVFSAPLLPVAAPASVGQAFAAHVNAQSQVDRTARLGGLPNGNPSFASLPIVVTSLGIDPAGEPLVAGGVQPTAGSSLLATQTYDLPLLNAPTAALPSTLRSAIPATASCNGSLCPGYAAYLAKLNPAGTAPALALSVDAAPFVTLRNLGTAVATGLQIAATGPAVLGSSCGTTLNSGAECSVLLNTTAGSLTVSAANAGSQTVTIPASTAPASTILFAPREIDFGIQSSTSPAATRTVTVTNLGQQSQSFPSNLDSSAKTASPFTQTSTDCTLSTANTYTLPAGGSCHITLAFTALSTSVSDGFLQAQWLIGARDVVLTGYTQAAALSVSSTEIDFGTQIGGGLRLPRYLYLSNNSASAVAHTAVTLPASSPFTVADACPATLAPASVCRIQLNYLSSVATSTDSVTMALDDGISVLVTGQTLPAKTGTATSVNPNLTVTPVSVSFANAVPVTGVSNSTQTVGIANTGASSFTLNLALSGDFTDSTNCGATLAGGASCSVVVSFVPGQPGTRDGLLAVTAGANTTPAYTTLTGSATAILPANNGTLAFGSEPVGQPTVQWYKISQPFSALTATTTGPFAVLLVEDTGYGHGQPSTAAYTNSAAGSCLNCYLGLEFTPTATGVQTGSLSLSSASGGNPYVLALTGTGTASTGLILTPLAQDFGTVALHSRSAPVLFQLTNATTAPVTLPAPAVTGDFVQSTAPSGGQTCAAGPLAAAATCYLQLAFVPTATGARSGTLTFGTSSGTVASTLTGFGGADPGVSFSPVSLTFLNVPSAAATVQTITIGNTGTASIQIGAPTTSTTSFAVASTCSTLAAGATCGVQVTFTPSTATVADTLQIPVTTASGSATYTVPLSGAYTSENAGLQILPLQMEYGPQAVGSESVARQITITNLTAKSLTLNVVLPRQFVLTGSACAGLAPNASCSFPVAFLPLTNGDVPGTIFAQGTPTDSSATLNGIGYVEGYGVGTATLALPLALGAARLVNFGQVVSGQTLTALLTLTNTAATPLTVRRITSQAPFFTTTTCGATLAQGQTCTASVVYTPINQVATGTTSPATTNDAGVLVIESDAASSPDTVTLAGSALPIAVASPVNVTPLATFAVSQSSLTFASTQVGKASAPQVVTLSNTGTSTIHILSLQTTTDFSLQSACGTLVAGSSCNVTVTFLPQSTGTHAAALEIGSDSVTPLEFVSLLGPATPSSLALSPAVLAFGLVPVGTTVTLPVQVTNQGTTPIVFAAVTVTGDYAVSGNCPAAGASLAAAATCTLQVAFSPTAEGARSGTLSVGSSASVSPLTVPLTGTGGLAHLLVAPGALAFGSLSLGQSTSLTVTLTNTGAIPLRSLALSTTGDFSIAVPCGATSLAAGASCTVQVNFTPTVVGPRTGVLTIVSTDSGSPASIPLTGTAVAGGGFTLTVDGGASSSASVSSGNPATYQLVLTPTGGFTGTVALTCNPVAAAAYASCSLLPPSLTLAGSAQTSVATINTITSVAAAPAGRPTGVLLCLLAPAVLLAWRRRARLFLLAMMVGAMLGALGGCGGGSPANPHLRYTPAGSYQFQITASSTAGPSIVQSVNVTLTVQ</sequence>
<keyword evidence="6" id="KW-0472">Membrane</keyword>
<evidence type="ECO:0000256" key="7">
    <source>
        <dbReference type="SAM" id="SignalP"/>
    </source>
</evidence>
<evidence type="ECO:0000259" key="9">
    <source>
        <dbReference type="Pfam" id="PF22544"/>
    </source>
</evidence>
<feature type="chain" id="PRO_5012399034" evidence="7">
    <location>
        <begin position="29"/>
        <end position="1932"/>
    </location>
</feature>
<dbReference type="SUPFAM" id="SSF101898">
    <property type="entry name" value="NHL repeat"/>
    <property type="match status" value="1"/>
</dbReference>
<evidence type="ECO:0000256" key="6">
    <source>
        <dbReference type="SAM" id="Phobius"/>
    </source>
</evidence>
<name>A0A239H9Q7_9BACT</name>
<dbReference type="Gene3D" id="2.60.40.10">
    <property type="entry name" value="Immunoglobulins"/>
    <property type="match status" value="9"/>
</dbReference>
<feature type="transmembrane region" description="Helical" evidence="6">
    <location>
        <begin position="1847"/>
        <end position="1866"/>
    </location>
</feature>
<dbReference type="OrthoDB" id="98296at2"/>
<feature type="domain" description="HYDIN/VesB/CFA65-like Ig-like" evidence="9">
    <location>
        <begin position="1462"/>
        <end position="1540"/>
    </location>
</feature>
<feature type="transmembrane region" description="Helical" evidence="6">
    <location>
        <begin position="1873"/>
        <end position="1893"/>
    </location>
</feature>
<dbReference type="InterPro" id="IPR053879">
    <property type="entry name" value="HYDIN_VesB_CFA65-like_Ig"/>
</dbReference>
<dbReference type="InterPro" id="IPR010620">
    <property type="entry name" value="SBBP_repeat"/>
</dbReference>
<dbReference type="PROSITE" id="PS51318">
    <property type="entry name" value="TAT"/>
    <property type="match status" value="1"/>
</dbReference>
<dbReference type="Gene3D" id="2.40.10.500">
    <property type="match status" value="1"/>
</dbReference>
<dbReference type="GO" id="GO:0005737">
    <property type="term" value="C:cytoplasm"/>
    <property type="evidence" value="ECO:0007669"/>
    <property type="project" value="UniProtKB-SubCell"/>
</dbReference>
<comment type="subcellular location">
    <subcellularLocation>
        <location evidence="1">Cell projection</location>
        <location evidence="1">Cilium</location>
    </subcellularLocation>
    <subcellularLocation>
        <location evidence="2">Cytoplasm</location>
    </subcellularLocation>
</comment>
<evidence type="ECO:0000256" key="1">
    <source>
        <dbReference type="ARBA" id="ARBA00004138"/>
    </source>
</evidence>
<feature type="domain" description="HYDIN/VesB/CFA65-like Ig-like" evidence="9">
    <location>
        <begin position="1667"/>
        <end position="1757"/>
    </location>
</feature>
<gene>
    <name evidence="10" type="ORF">SAMN05421770_102301</name>
</gene>
<evidence type="ECO:0000256" key="5">
    <source>
        <dbReference type="ARBA" id="ARBA00023273"/>
    </source>
</evidence>
<accession>A0A239H9Q7</accession>
<proteinExistence type="predicted"/>
<evidence type="ECO:0000256" key="4">
    <source>
        <dbReference type="ARBA" id="ARBA00023069"/>
    </source>
</evidence>